<proteinExistence type="predicted"/>
<evidence type="ECO:0000256" key="2">
    <source>
        <dbReference type="SAM" id="SignalP"/>
    </source>
</evidence>
<keyword evidence="4" id="KW-1185">Reference proteome</keyword>
<feature type="chain" id="PRO_5035929030" evidence="2">
    <location>
        <begin position="20"/>
        <end position="370"/>
    </location>
</feature>
<evidence type="ECO:0000313" key="4">
    <source>
        <dbReference type="Proteomes" id="UP000838756"/>
    </source>
</evidence>
<evidence type="ECO:0000256" key="1">
    <source>
        <dbReference type="SAM" id="MobiDB-lite"/>
    </source>
</evidence>
<sequence>MSIGFSLILFLCAVIGINCWSGDNCAGCRGSEYTRNKRAKYYSVPSYKYYNRPTYSHNRGPFYTSSHSYTQNDIGPATRQRPYKVSKRPTHEGLGDEDFNNLMKYLSNKDLDKIVEFAADKEIYTDKYRDLNDYEYNGDLKNTDYEEDLRPYSQFEYNKYSSFENRNPNINMNYLYSQVPINTEESGETEQLSVLDEYIQKEINVMSDRNNIFTDSDTMREEQLPKPLNLREDDYVVSFTNNVPSFVKPETEYRLENFADLPLMEYENSKLEKVNSYSVPHYSVISSSNSLPRSPSPTLASPSLLPSILSLKNVPEVEPAPPASTAKEQSDAHLKAIKIWTHKSKGTAYTLHDDGTLSLENPTRPRYKFP</sequence>
<protein>
    <submittedName>
        <fullName evidence="3">Jg4814 protein</fullName>
    </submittedName>
</protein>
<dbReference type="Proteomes" id="UP000838756">
    <property type="component" value="Unassembled WGS sequence"/>
</dbReference>
<comment type="caution">
    <text evidence="3">The sequence shown here is derived from an EMBL/GenBank/DDBJ whole genome shotgun (WGS) entry which is preliminary data.</text>
</comment>
<dbReference type="OrthoDB" id="6919609at2759"/>
<keyword evidence="2" id="KW-0732">Signal</keyword>
<name>A0A8S4S7V7_9NEOP</name>
<dbReference type="AlphaFoldDB" id="A0A8S4S7V7"/>
<reference evidence="3" key="1">
    <citation type="submission" date="2022-03" db="EMBL/GenBank/DDBJ databases">
        <authorList>
            <person name="Lindestad O."/>
        </authorList>
    </citation>
    <scope>NUCLEOTIDE SEQUENCE</scope>
</reference>
<accession>A0A8S4S7V7</accession>
<gene>
    <name evidence="3" type="primary">jg4814</name>
    <name evidence="3" type="ORF">PAEG_LOCUS23684</name>
</gene>
<feature type="signal peptide" evidence="2">
    <location>
        <begin position="1"/>
        <end position="19"/>
    </location>
</feature>
<organism evidence="3 4">
    <name type="scientific">Pararge aegeria aegeria</name>
    <dbReference type="NCBI Taxonomy" id="348720"/>
    <lineage>
        <taxon>Eukaryota</taxon>
        <taxon>Metazoa</taxon>
        <taxon>Ecdysozoa</taxon>
        <taxon>Arthropoda</taxon>
        <taxon>Hexapoda</taxon>
        <taxon>Insecta</taxon>
        <taxon>Pterygota</taxon>
        <taxon>Neoptera</taxon>
        <taxon>Endopterygota</taxon>
        <taxon>Lepidoptera</taxon>
        <taxon>Glossata</taxon>
        <taxon>Ditrysia</taxon>
        <taxon>Papilionoidea</taxon>
        <taxon>Nymphalidae</taxon>
        <taxon>Satyrinae</taxon>
        <taxon>Satyrini</taxon>
        <taxon>Parargina</taxon>
        <taxon>Pararge</taxon>
    </lineage>
</organism>
<feature type="region of interest" description="Disordered" evidence="1">
    <location>
        <begin position="71"/>
        <end position="91"/>
    </location>
</feature>
<dbReference type="EMBL" id="CAKXAJ010026160">
    <property type="protein sequence ID" value="CAH2260102.1"/>
    <property type="molecule type" value="Genomic_DNA"/>
</dbReference>
<evidence type="ECO:0000313" key="3">
    <source>
        <dbReference type="EMBL" id="CAH2260102.1"/>
    </source>
</evidence>